<evidence type="ECO:0000256" key="1">
    <source>
        <dbReference type="SAM" id="MobiDB-lite"/>
    </source>
</evidence>
<feature type="compositionally biased region" description="Basic and acidic residues" evidence="1">
    <location>
        <begin position="89"/>
        <end position="101"/>
    </location>
</feature>
<accession>A0A5M7BH99</accession>
<feature type="region of interest" description="Disordered" evidence="1">
    <location>
        <begin position="79"/>
        <end position="101"/>
    </location>
</feature>
<dbReference type="SMR" id="A0A5M7BH99"/>
<comment type="caution">
    <text evidence="2">The sequence shown here is derived from an EMBL/GenBank/DDBJ whole genome shotgun (WGS) entry which is preliminary data.</text>
</comment>
<dbReference type="OrthoDB" id="9886878at2"/>
<dbReference type="InterPro" id="IPR036689">
    <property type="entry name" value="ESAT-6-like_sf"/>
</dbReference>
<gene>
    <name evidence="2" type="ORF">F1721_26225</name>
</gene>
<dbReference type="RefSeq" id="WP_150069450.1">
    <property type="nucleotide sequence ID" value="NZ_JBEPDJ010000012.1"/>
</dbReference>
<evidence type="ECO:0000313" key="3">
    <source>
        <dbReference type="Proteomes" id="UP000323946"/>
    </source>
</evidence>
<evidence type="ECO:0000313" key="2">
    <source>
        <dbReference type="EMBL" id="KAA5829166.1"/>
    </source>
</evidence>
<sequence length="101" mass="11523">MPERLEGLLQTQPDAVDDVAMRIVGLAQNMRKQMDELEIRLRNLSNNAGGQYAESWEQTQRRINRLQDSMDAKMGEAGQLIGQMSGNNRRTDNETALEFKK</sequence>
<organism evidence="2 3">
    <name type="scientific">Saccharopolyspora hirsuta</name>
    <dbReference type="NCBI Taxonomy" id="1837"/>
    <lineage>
        <taxon>Bacteria</taxon>
        <taxon>Bacillati</taxon>
        <taxon>Actinomycetota</taxon>
        <taxon>Actinomycetes</taxon>
        <taxon>Pseudonocardiales</taxon>
        <taxon>Pseudonocardiaceae</taxon>
        <taxon>Saccharopolyspora</taxon>
    </lineage>
</organism>
<evidence type="ECO:0008006" key="4">
    <source>
        <dbReference type="Google" id="ProtNLM"/>
    </source>
</evidence>
<keyword evidence="3" id="KW-1185">Reference proteome</keyword>
<reference evidence="2 3" key="1">
    <citation type="submission" date="2019-09" db="EMBL/GenBank/DDBJ databases">
        <title>Draft genome sequence of the thermophilic Saccharopolyspora hirsuta VKM Ac-666T.</title>
        <authorList>
            <person name="Lobastova T.G."/>
            <person name="Fokina V."/>
            <person name="Bragin E.Y."/>
            <person name="Shtratnikova V.Y."/>
            <person name="Starodumova I.P."/>
            <person name="Tarlachkov S.V."/>
            <person name="Donova M.V."/>
        </authorList>
    </citation>
    <scope>NUCLEOTIDE SEQUENCE [LARGE SCALE GENOMIC DNA]</scope>
    <source>
        <strain evidence="2 3">VKM Ac-666</strain>
    </source>
</reference>
<protein>
    <recommendedName>
        <fullName evidence="4">WXG100 family type VII secretion target</fullName>
    </recommendedName>
</protein>
<proteinExistence type="predicted"/>
<name>A0A5M7BH99_SACHI</name>
<dbReference type="AlphaFoldDB" id="A0A5M7BH99"/>
<dbReference type="Proteomes" id="UP000323946">
    <property type="component" value="Unassembled WGS sequence"/>
</dbReference>
<dbReference type="EMBL" id="VWPH01000013">
    <property type="protein sequence ID" value="KAA5829166.1"/>
    <property type="molecule type" value="Genomic_DNA"/>
</dbReference>
<dbReference type="SUPFAM" id="SSF140453">
    <property type="entry name" value="EsxAB dimer-like"/>
    <property type="match status" value="1"/>
</dbReference>
<dbReference type="Gene3D" id="1.10.287.1060">
    <property type="entry name" value="ESAT-6-like"/>
    <property type="match status" value="1"/>
</dbReference>